<dbReference type="EMBL" id="DQ491001">
    <property type="protein sequence ID" value="ABT13743.1"/>
    <property type="molecule type" value="Genomic_DNA"/>
</dbReference>
<gene>
    <name evidence="2" type="primary">m189L</name>
    <name evidence="2" type="ORF">MT325_m189L</name>
</gene>
<feature type="transmembrane region" description="Helical" evidence="1">
    <location>
        <begin position="20"/>
        <end position="45"/>
    </location>
</feature>
<dbReference type="Proteomes" id="UP000246715">
    <property type="component" value="Segment"/>
</dbReference>
<organism evidence="2 3">
    <name type="scientific">Paramecium bursaria Chlorella virus MT325</name>
    <name type="common">PBCV-MT325</name>
    <dbReference type="NCBI Taxonomy" id="346932"/>
    <lineage>
        <taxon>Viruses</taxon>
        <taxon>Varidnaviria</taxon>
        <taxon>Bamfordvirae</taxon>
        <taxon>Nucleocytoviricota</taxon>
        <taxon>Megaviricetes</taxon>
        <taxon>Algavirales</taxon>
        <taxon>Phycodnaviridae</taxon>
        <taxon>Chlorovirus</taxon>
        <taxon>Chlorovirus conductrix</taxon>
        <taxon>Paramecium bursaria Chlorella virus A1</taxon>
    </lineage>
</organism>
<organismHost>
    <name type="scientific">Paramecium bursaria</name>
    <dbReference type="NCBI Taxonomy" id="74790"/>
</organismHost>
<evidence type="ECO:0000313" key="3">
    <source>
        <dbReference type="Proteomes" id="UP000246715"/>
    </source>
</evidence>
<name>A7ITR9_PBCVM</name>
<keyword evidence="1" id="KW-0812">Transmembrane</keyword>
<keyword evidence="1" id="KW-0472">Membrane</keyword>
<proteinExistence type="predicted"/>
<accession>A7ITR9</accession>
<protein>
    <submittedName>
        <fullName evidence="2">Uncharacterized protein m189L</fullName>
    </submittedName>
</protein>
<evidence type="ECO:0000256" key="1">
    <source>
        <dbReference type="SAM" id="Phobius"/>
    </source>
</evidence>
<sequence length="68" mass="7769">MVPFIGKGPPTDLAVSSDDILFVYHIILFYILCITFQGITVYYFLLIMKGRAVNRLMVARVMPGRKLM</sequence>
<evidence type="ECO:0000313" key="2">
    <source>
        <dbReference type="EMBL" id="ABT13743.1"/>
    </source>
</evidence>
<reference evidence="2 3" key="1">
    <citation type="journal article" date="2007" name="Virology">
        <title>Sequence and annotation of the 314-kb MT325 and the 321-kb FR483 viruses that infect Chlorella Pbi.</title>
        <authorList>
            <person name="Fitzgerald L.A."/>
            <person name="Graves M.V."/>
            <person name="Li X."/>
            <person name="Feldblyum T."/>
            <person name="Hartigan J."/>
            <person name="Van Etten J.L."/>
        </authorList>
    </citation>
    <scope>NUCLEOTIDE SEQUENCE [LARGE SCALE GENOMIC DNA]</scope>
    <source>
        <strain evidence="2 3">MT325</strain>
    </source>
</reference>
<keyword evidence="1" id="KW-1133">Transmembrane helix</keyword>